<sequence>MPVLHAAPTLDEQVEILKALADPVRLDLLRRIAAVDEMACTDLVDESHVSASTVSYHIKTLRTAGLVQVRKEGRNFHYTYRPEAARALAAALNSLG</sequence>
<evidence type="ECO:0000256" key="3">
    <source>
        <dbReference type="ARBA" id="ARBA00023163"/>
    </source>
</evidence>
<proteinExistence type="predicted"/>
<dbReference type="NCBIfam" id="NF033788">
    <property type="entry name" value="HTH_metalloreg"/>
    <property type="match status" value="1"/>
</dbReference>
<evidence type="ECO:0000259" key="4">
    <source>
        <dbReference type="PROSITE" id="PS50987"/>
    </source>
</evidence>
<accession>A0AAX3YTQ2</accession>
<dbReference type="SUPFAM" id="SSF46785">
    <property type="entry name" value="Winged helix' DNA-binding domain"/>
    <property type="match status" value="1"/>
</dbReference>
<organism evidence="6 8">
    <name type="scientific">Rhodococcus opacus</name>
    <name type="common">Nocardia opaca</name>
    <dbReference type="NCBI Taxonomy" id="37919"/>
    <lineage>
        <taxon>Bacteria</taxon>
        <taxon>Bacillati</taxon>
        <taxon>Actinomycetota</taxon>
        <taxon>Actinomycetes</taxon>
        <taxon>Mycobacteriales</taxon>
        <taxon>Nocardiaceae</taxon>
        <taxon>Rhodococcus</taxon>
    </lineage>
</organism>
<dbReference type="CDD" id="cd00090">
    <property type="entry name" value="HTH_ARSR"/>
    <property type="match status" value="1"/>
</dbReference>
<evidence type="ECO:0000313" key="7">
    <source>
        <dbReference type="Proteomes" id="UP001066327"/>
    </source>
</evidence>
<dbReference type="GO" id="GO:0003700">
    <property type="term" value="F:DNA-binding transcription factor activity"/>
    <property type="evidence" value="ECO:0007669"/>
    <property type="project" value="InterPro"/>
</dbReference>
<evidence type="ECO:0000313" key="6">
    <source>
        <dbReference type="EMBL" id="WLF52240.1"/>
    </source>
</evidence>
<evidence type="ECO:0000313" key="5">
    <source>
        <dbReference type="EMBL" id="MCZ4590495.1"/>
    </source>
</evidence>
<dbReference type="PROSITE" id="PS50987">
    <property type="entry name" value="HTH_ARSR_2"/>
    <property type="match status" value="1"/>
</dbReference>
<dbReference type="EMBL" id="JAPWIS010000052">
    <property type="protein sequence ID" value="MCZ4590495.1"/>
    <property type="molecule type" value="Genomic_DNA"/>
</dbReference>
<evidence type="ECO:0000256" key="2">
    <source>
        <dbReference type="ARBA" id="ARBA00023125"/>
    </source>
</evidence>
<dbReference type="Proteomes" id="UP001066327">
    <property type="component" value="Unassembled WGS sequence"/>
</dbReference>
<keyword evidence="6" id="KW-0614">Plasmid</keyword>
<dbReference type="RefSeq" id="WP_005263884.1">
    <property type="nucleotide sequence ID" value="NZ_CP130956.1"/>
</dbReference>
<feature type="domain" description="HTH arsR-type" evidence="4">
    <location>
        <begin position="5"/>
        <end position="96"/>
    </location>
</feature>
<keyword evidence="1" id="KW-0805">Transcription regulation</keyword>
<evidence type="ECO:0000313" key="8">
    <source>
        <dbReference type="Proteomes" id="UP001231166"/>
    </source>
</evidence>
<dbReference type="PANTHER" id="PTHR33154">
    <property type="entry name" value="TRANSCRIPTIONAL REGULATOR, ARSR FAMILY"/>
    <property type="match status" value="1"/>
</dbReference>
<reference evidence="6" key="2">
    <citation type="submission" date="2023-07" db="EMBL/GenBank/DDBJ databases">
        <title>Genomic analysis of Rhodococcus opacus VOC-14 with glycol ethers degradation activity.</title>
        <authorList>
            <person name="Narkevich D.A."/>
            <person name="Hlushen A.M."/>
            <person name="Akhremchuk A.E."/>
            <person name="Sikolenko M.A."/>
            <person name="Valentovich L.N."/>
        </authorList>
    </citation>
    <scope>NUCLEOTIDE SEQUENCE</scope>
    <source>
        <strain evidence="6">VOC-14</strain>
        <plasmid evidence="6">pRho-VOC14-L</plasmid>
    </source>
</reference>
<dbReference type="Pfam" id="PF12840">
    <property type="entry name" value="HTH_20"/>
    <property type="match status" value="1"/>
</dbReference>
<dbReference type="InterPro" id="IPR011991">
    <property type="entry name" value="ArsR-like_HTH"/>
</dbReference>
<dbReference type="AlphaFoldDB" id="A0AAX3YTQ2"/>
<dbReference type="InterPro" id="IPR001845">
    <property type="entry name" value="HTH_ArsR_DNA-bd_dom"/>
</dbReference>
<keyword evidence="2" id="KW-0238">DNA-binding</keyword>
<reference evidence="5" key="1">
    <citation type="submission" date="2022-12" db="EMBL/GenBank/DDBJ databases">
        <authorList>
            <person name="Krivoruchko A.V."/>
            <person name="Elkin A."/>
        </authorList>
    </citation>
    <scope>NUCLEOTIDE SEQUENCE</scope>
    <source>
        <strain evidence="5">IEGM 249</strain>
    </source>
</reference>
<dbReference type="PRINTS" id="PR00778">
    <property type="entry name" value="HTHARSR"/>
</dbReference>
<dbReference type="Gene3D" id="1.10.10.10">
    <property type="entry name" value="Winged helix-like DNA-binding domain superfamily/Winged helix DNA-binding domain"/>
    <property type="match status" value="1"/>
</dbReference>
<dbReference type="InterPro" id="IPR036388">
    <property type="entry name" value="WH-like_DNA-bd_sf"/>
</dbReference>
<dbReference type="SMART" id="SM00418">
    <property type="entry name" value="HTH_ARSR"/>
    <property type="match status" value="1"/>
</dbReference>
<protein>
    <submittedName>
        <fullName evidence="6">Metalloregulator ArsR/SmtB family transcription factor</fullName>
    </submittedName>
</protein>
<name>A0AAX3YTQ2_RHOOP</name>
<dbReference type="InterPro" id="IPR051081">
    <property type="entry name" value="HTH_MetalResp_TranReg"/>
</dbReference>
<evidence type="ECO:0000256" key="1">
    <source>
        <dbReference type="ARBA" id="ARBA00023015"/>
    </source>
</evidence>
<keyword evidence="7" id="KW-1185">Reference proteome</keyword>
<dbReference type="Proteomes" id="UP001231166">
    <property type="component" value="Plasmid pRho-VOC14-L"/>
</dbReference>
<gene>
    <name evidence="5" type="ORF">O4328_43955</name>
    <name evidence="6" type="ORF">Q5707_43330</name>
</gene>
<dbReference type="GO" id="GO:0003677">
    <property type="term" value="F:DNA binding"/>
    <property type="evidence" value="ECO:0007669"/>
    <property type="project" value="UniProtKB-KW"/>
</dbReference>
<keyword evidence="3" id="KW-0804">Transcription</keyword>
<dbReference type="EMBL" id="CP130956">
    <property type="protein sequence ID" value="WLF52240.1"/>
    <property type="molecule type" value="Genomic_DNA"/>
</dbReference>
<geneLocation type="plasmid" evidence="6 8">
    <name>pRho-VOC14-L</name>
</geneLocation>
<dbReference type="InterPro" id="IPR036390">
    <property type="entry name" value="WH_DNA-bd_sf"/>
</dbReference>
<dbReference type="PANTHER" id="PTHR33154:SF18">
    <property type="entry name" value="ARSENICAL RESISTANCE OPERON REPRESSOR"/>
    <property type="match status" value="1"/>
</dbReference>